<evidence type="ECO:0000313" key="8">
    <source>
        <dbReference type="Proteomes" id="UP000703269"/>
    </source>
</evidence>
<dbReference type="Proteomes" id="UP000703269">
    <property type="component" value="Unassembled WGS sequence"/>
</dbReference>
<dbReference type="CDD" id="cd00609">
    <property type="entry name" value="AAT_like"/>
    <property type="match status" value="1"/>
</dbReference>
<dbReference type="Pfam" id="PF00155">
    <property type="entry name" value="Aminotran_1_2"/>
    <property type="match status" value="1"/>
</dbReference>
<dbReference type="InterPro" id="IPR004839">
    <property type="entry name" value="Aminotransferase_I/II_large"/>
</dbReference>
<reference evidence="7 8" key="1">
    <citation type="submission" date="2021-08" db="EMBL/GenBank/DDBJ databases">
        <title>Draft Genome Sequence of Phanerochaete sordida strain YK-624.</title>
        <authorList>
            <person name="Mori T."/>
            <person name="Dohra H."/>
            <person name="Suzuki T."/>
            <person name="Kawagishi H."/>
            <person name="Hirai H."/>
        </authorList>
    </citation>
    <scope>NUCLEOTIDE SEQUENCE [LARGE SCALE GENOMIC DNA]</scope>
    <source>
        <strain evidence="7 8">YK-624</strain>
    </source>
</reference>
<comment type="cofactor">
    <cofactor evidence="1">
        <name>pyridoxal 5'-phosphate</name>
        <dbReference type="ChEBI" id="CHEBI:597326"/>
    </cofactor>
</comment>
<dbReference type="EMBL" id="BPQB01000001">
    <property type="protein sequence ID" value="GJE84552.1"/>
    <property type="molecule type" value="Genomic_DNA"/>
</dbReference>
<keyword evidence="3" id="KW-0032">Aminotransferase</keyword>
<keyword evidence="5" id="KW-0663">Pyridoxal phosphate</keyword>
<dbReference type="PANTHER" id="PTHR42790:SF1">
    <property type="entry name" value="AROMATIC AMINO ACID AMINOTRANSFERASE, HYPOTHETICAL (EUROFUNG)"/>
    <property type="match status" value="1"/>
</dbReference>
<feature type="domain" description="Aminotransferase class I/classII large" evidence="6">
    <location>
        <begin position="116"/>
        <end position="392"/>
    </location>
</feature>
<accession>A0A9P3L8C6</accession>
<proteinExistence type="inferred from homology"/>
<keyword evidence="4 7" id="KW-0808">Transferase</keyword>
<dbReference type="AlphaFoldDB" id="A0A9P3L8C6"/>
<name>A0A9P3L8C6_9APHY</name>
<evidence type="ECO:0000256" key="3">
    <source>
        <dbReference type="ARBA" id="ARBA00022576"/>
    </source>
</evidence>
<evidence type="ECO:0000256" key="4">
    <source>
        <dbReference type="ARBA" id="ARBA00022679"/>
    </source>
</evidence>
<dbReference type="OrthoDB" id="691673at2759"/>
<evidence type="ECO:0000259" key="6">
    <source>
        <dbReference type="Pfam" id="PF00155"/>
    </source>
</evidence>
<keyword evidence="8" id="KW-1185">Reference proteome</keyword>
<dbReference type="Gene3D" id="3.40.640.10">
    <property type="entry name" value="Type I PLP-dependent aspartate aminotransferase-like (Major domain)"/>
    <property type="match status" value="1"/>
</dbReference>
<dbReference type="PANTHER" id="PTHR42790">
    <property type="entry name" value="AMINOTRANSFERASE"/>
    <property type="match status" value="1"/>
</dbReference>
<dbReference type="GO" id="GO:0008483">
    <property type="term" value="F:transaminase activity"/>
    <property type="evidence" value="ECO:0007669"/>
    <property type="project" value="UniProtKB-KW"/>
</dbReference>
<dbReference type="GO" id="GO:0030170">
    <property type="term" value="F:pyridoxal phosphate binding"/>
    <property type="evidence" value="ECO:0007669"/>
    <property type="project" value="InterPro"/>
</dbReference>
<evidence type="ECO:0000313" key="7">
    <source>
        <dbReference type="EMBL" id="GJE84552.1"/>
    </source>
</evidence>
<sequence length="529" mass="59767">MMSSEKAHKAVDLSHHLSDLSKRRQVSPLKGLAKYMGNPNIIALAGGMPHPSYFPFADVSASALVSDSFSLEPKQESNSLSWVWKLFGAGKEKTNPITIPKYAADPANEINLAVALQYGTAQGIIPLQKFIKEFAGKVYQPAYSDFATLVHTGNTDGWSRAVLTLCNPGEMFITEEWTYPSAVFASKPYGVTPVAVAMDSEGMRSDDLHKLLAEWNEEERGAKRPHVMYTVPVGQNPSGATMGEQRKKEIYDICVKFDVIIVEDDPYYFLQQGVYKPKSERSAAAIKHDEAKFIANLAPSYLKFDYQGRVIRLDTFSKYVAPGSRLGFFTCSPQMAERLERQGETTTQAPCGFGQSLIAQLLTTWKYDGYVRWLHGLAIEYRSRRDFFIDTFFEEFHVRQSYSTRGVWAGCDVYDCYPKPQGMVEKTFERKWLSFVPPTSGMFIWLAMDFEAHPSFKEGEEESLEVQLWTNLAEAGLLVAPGWYFAADDEVNDKGKGHFRISFSNAEFSQMKKAIKIFSEIVKEFYKEH</sequence>
<organism evidence="7 8">
    <name type="scientific">Phanerochaete sordida</name>
    <dbReference type="NCBI Taxonomy" id="48140"/>
    <lineage>
        <taxon>Eukaryota</taxon>
        <taxon>Fungi</taxon>
        <taxon>Dikarya</taxon>
        <taxon>Basidiomycota</taxon>
        <taxon>Agaricomycotina</taxon>
        <taxon>Agaricomycetes</taxon>
        <taxon>Polyporales</taxon>
        <taxon>Phanerochaetaceae</taxon>
        <taxon>Phanerochaete</taxon>
    </lineage>
</organism>
<gene>
    <name evidence="7" type="ORF">PsYK624_006280</name>
</gene>
<comment type="caution">
    <text evidence="7">The sequence shown here is derived from an EMBL/GenBank/DDBJ whole genome shotgun (WGS) entry which is preliminary data.</text>
</comment>
<evidence type="ECO:0000256" key="2">
    <source>
        <dbReference type="ARBA" id="ARBA00007441"/>
    </source>
</evidence>
<dbReference type="SUPFAM" id="SSF53383">
    <property type="entry name" value="PLP-dependent transferases"/>
    <property type="match status" value="1"/>
</dbReference>
<dbReference type="InterPro" id="IPR015421">
    <property type="entry name" value="PyrdxlP-dep_Trfase_major"/>
</dbReference>
<evidence type="ECO:0000256" key="1">
    <source>
        <dbReference type="ARBA" id="ARBA00001933"/>
    </source>
</evidence>
<dbReference type="GO" id="GO:1901605">
    <property type="term" value="P:alpha-amino acid metabolic process"/>
    <property type="evidence" value="ECO:0007669"/>
    <property type="project" value="TreeGrafter"/>
</dbReference>
<evidence type="ECO:0000256" key="5">
    <source>
        <dbReference type="ARBA" id="ARBA00022898"/>
    </source>
</evidence>
<dbReference type="InterPro" id="IPR050859">
    <property type="entry name" value="Class-I_PLP-dep_aminotransf"/>
</dbReference>
<protein>
    <submittedName>
        <fullName evidence="7">PLP-dependent transferase</fullName>
    </submittedName>
</protein>
<comment type="similarity">
    <text evidence="2">Belongs to the class-I pyridoxal-phosphate-dependent aminotransferase family.</text>
</comment>
<dbReference type="InterPro" id="IPR015424">
    <property type="entry name" value="PyrdxlP-dep_Trfase"/>
</dbReference>